<evidence type="ECO:0000313" key="2">
    <source>
        <dbReference type="Proteomes" id="UP000824120"/>
    </source>
</evidence>
<dbReference type="EMBL" id="JACXVP010000012">
    <property type="protein sequence ID" value="KAG5569405.1"/>
    <property type="molecule type" value="Genomic_DNA"/>
</dbReference>
<comment type="caution">
    <text evidence="1">The sequence shown here is derived from an EMBL/GenBank/DDBJ whole genome shotgun (WGS) entry which is preliminary data.</text>
</comment>
<dbReference type="Proteomes" id="UP000824120">
    <property type="component" value="Chromosome 12"/>
</dbReference>
<dbReference type="AlphaFoldDB" id="A0A9J5W1P2"/>
<accession>A0A9J5W1P2</accession>
<evidence type="ECO:0000313" key="1">
    <source>
        <dbReference type="EMBL" id="KAG5569405.1"/>
    </source>
</evidence>
<keyword evidence="2" id="KW-1185">Reference proteome</keyword>
<sequence length="73" mass="8676">MDVRYDLINGFSWSQWAHMCIFKFKQATKQEKSDFTDFSCVIVHLVLTNNREHFQVQASPKKKILDFTDFCVL</sequence>
<reference evidence="1 2" key="1">
    <citation type="submission" date="2020-09" db="EMBL/GenBank/DDBJ databases">
        <title>De no assembly of potato wild relative species, Solanum commersonii.</title>
        <authorList>
            <person name="Cho K."/>
        </authorList>
    </citation>
    <scope>NUCLEOTIDE SEQUENCE [LARGE SCALE GENOMIC DNA]</scope>
    <source>
        <strain evidence="1">LZ3.2</strain>
        <tissue evidence="1">Leaf</tissue>
    </source>
</reference>
<protein>
    <submittedName>
        <fullName evidence="1">Uncharacterized protein</fullName>
    </submittedName>
</protein>
<organism evidence="1 2">
    <name type="scientific">Solanum commersonii</name>
    <name type="common">Commerson's wild potato</name>
    <name type="synonym">Commerson's nightshade</name>
    <dbReference type="NCBI Taxonomy" id="4109"/>
    <lineage>
        <taxon>Eukaryota</taxon>
        <taxon>Viridiplantae</taxon>
        <taxon>Streptophyta</taxon>
        <taxon>Embryophyta</taxon>
        <taxon>Tracheophyta</taxon>
        <taxon>Spermatophyta</taxon>
        <taxon>Magnoliopsida</taxon>
        <taxon>eudicotyledons</taxon>
        <taxon>Gunneridae</taxon>
        <taxon>Pentapetalae</taxon>
        <taxon>asterids</taxon>
        <taxon>lamiids</taxon>
        <taxon>Solanales</taxon>
        <taxon>Solanaceae</taxon>
        <taxon>Solanoideae</taxon>
        <taxon>Solaneae</taxon>
        <taxon>Solanum</taxon>
    </lineage>
</organism>
<gene>
    <name evidence="1" type="ORF">H5410_059171</name>
</gene>
<proteinExistence type="predicted"/>
<name>A0A9J5W1P2_SOLCO</name>